<gene>
    <name evidence="2" type="ORF">PR048_032323</name>
</gene>
<evidence type="ECO:0000313" key="2">
    <source>
        <dbReference type="EMBL" id="KAJ8866480.1"/>
    </source>
</evidence>
<evidence type="ECO:0000313" key="3">
    <source>
        <dbReference type="Proteomes" id="UP001159363"/>
    </source>
</evidence>
<feature type="compositionally biased region" description="Basic and acidic residues" evidence="1">
    <location>
        <begin position="165"/>
        <end position="174"/>
    </location>
</feature>
<keyword evidence="3" id="KW-1185">Reference proteome</keyword>
<feature type="region of interest" description="Disordered" evidence="1">
    <location>
        <begin position="245"/>
        <end position="277"/>
    </location>
</feature>
<reference evidence="2 3" key="1">
    <citation type="submission" date="2023-02" db="EMBL/GenBank/DDBJ databases">
        <title>LHISI_Scaffold_Assembly.</title>
        <authorList>
            <person name="Stuart O.P."/>
            <person name="Cleave R."/>
            <person name="Magrath M.J.L."/>
            <person name="Mikheyev A.S."/>
        </authorList>
    </citation>
    <scope>NUCLEOTIDE SEQUENCE [LARGE SCALE GENOMIC DNA]</scope>
    <source>
        <strain evidence="2">Daus_M_001</strain>
        <tissue evidence="2">Leg muscle</tissue>
    </source>
</reference>
<feature type="compositionally biased region" description="Polar residues" evidence="1">
    <location>
        <begin position="250"/>
        <end position="266"/>
    </location>
</feature>
<organism evidence="2 3">
    <name type="scientific">Dryococelus australis</name>
    <dbReference type="NCBI Taxonomy" id="614101"/>
    <lineage>
        <taxon>Eukaryota</taxon>
        <taxon>Metazoa</taxon>
        <taxon>Ecdysozoa</taxon>
        <taxon>Arthropoda</taxon>
        <taxon>Hexapoda</taxon>
        <taxon>Insecta</taxon>
        <taxon>Pterygota</taxon>
        <taxon>Neoptera</taxon>
        <taxon>Polyneoptera</taxon>
        <taxon>Phasmatodea</taxon>
        <taxon>Verophasmatodea</taxon>
        <taxon>Anareolatae</taxon>
        <taxon>Phasmatidae</taxon>
        <taxon>Eurycanthinae</taxon>
        <taxon>Dryococelus</taxon>
    </lineage>
</organism>
<protein>
    <submittedName>
        <fullName evidence="2">Uncharacterized protein</fullName>
    </submittedName>
</protein>
<name>A0ABQ9G1Y7_9NEOP</name>
<proteinExistence type="predicted"/>
<accession>A0ABQ9G1Y7</accession>
<dbReference type="Proteomes" id="UP001159363">
    <property type="component" value="Chromosome 15"/>
</dbReference>
<evidence type="ECO:0000256" key="1">
    <source>
        <dbReference type="SAM" id="MobiDB-lite"/>
    </source>
</evidence>
<sequence>MTSIQGPIGSQPASPCTRKIGTRSVSSSRAGCALHTNSCKKFSCKVGISRKFGARLASCETCFSGLRSSADTNLVEAAAAEHVTLCKAARGLVMHGVRMAVWGGEGGYSILDGTCPEESRAGRRRDIAAPGADTVGSRAEIFHGRLGARNLSLLHLKRSVNRRARGQEARDRYGRHGTLTPSALSPQRARSAVFPSRPCTLQIRSIVSEEIWAALNSEFLVAAQRDLSEYGAAPEWGWGKREIPEKTRRPTASSGTIPTCENSVTRSGIEPGEHPNRSATAAPLKLVYAVFLSDKRKVLRYGRSLICGFSSRVRDDGNTARLARRSDKALEARVSVARISLPRFLALDAQFHPTLNGQPTAIILWGPLWCFGQSARLPRRRTGFGFRWGRFWIIRTWESCPKMPLICGFSRGSPVFPALAFRRCSIPRFTLVDSQDLDIKSRPNLSTLHSLDCLIVTAYLRCDGACLTNHVASCPTGRASCSASVGEEGSCSPAHVQHLDHVTPAFEINLRKMTLPLPAYTVYQKVINWPPVYNVCSVVVTPLESRRATSCGYDSSHPVWHALYECLQDIHGDSSPFLLQELSNGFWSGLWAGQSNRRTFLSAHHCIVALETRRLALSSWKCGAESTSPDVRILRPGPATGGTSECVFAIGFTHADKWPKRPRVGCGVGVSARPAALFMLCPPSDLGRTVAMLILLISPLLECSSHTADMASGHNALLILPALQPVVPTIHFRTWESCRTMPLVGGFSRESPVSPCIPALLHTHLTSPLPTLRTRSLQFITAAACPPRTPSSFILAILDDPVNTARLARRSDEALGVRVSVARIAPSLLDLGRGVPSHSGLRIAPVPLAILISPILKAGDWRLACSPPTKAIRVQHNPRPVHSGFSHVGIVPDDAVGRRDFSGISSFPSPFIPALLHARLNHLHRLSSRPNIFTHTSTIM</sequence>
<feature type="region of interest" description="Disordered" evidence="1">
    <location>
        <begin position="1"/>
        <end position="20"/>
    </location>
</feature>
<comment type="caution">
    <text evidence="2">The sequence shown here is derived from an EMBL/GenBank/DDBJ whole genome shotgun (WGS) entry which is preliminary data.</text>
</comment>
<feature type="region of interest" description="Disordered" evidence="1">
    <location>
        <begin position="162"/>
        <end position="191"/>
    </location>
</feature>
<dbReference type="EMBL" id="JARBHB010000016">
    <property type="protein sequence ID" value="KAJ8866480.1"/>
    <property type="molecule type" value="Genomic_DNA"/>
</dbReference>